<feature type="domain" description="PafC HTH" evidence="2">
    <location>
        <begin position="10"/>
        <end position="117"/>
    </location>
</feature>
<dbReference type="InterPro" id="IPR051534">
    <property type="entry name" value="CBASS_pafABC_assoc_protein"/>
</dbReference>
<dbReference type="InterPro" id="IPR043839">
    <property type="entry name" value="PafC_HTH"/>
</dbReference>
<dbReference type="PANTHER" id="PTHR34580:SF1">
    <property type="entry name" value="PROTEIN PAFC"/>
    <property type="match status" value="1"/>
</dbReference>
<protein>
    <submittedName>
        <fullName evidence="3">Unannotated protein</fullName>
    </submittedName>
</protein>
<dbReference type="InterPro" id="IPR026881">
    <property type="entry name" value="WYL_dom"/>
</dbReference>
<name>A0A6J6DQK0_9ZZZZ</name>
<dbReference type="Pfam" id="PF19187">
    <property type="entry name" value="HTH_PafC"/>
    <property type="match status" value="1"/>
</dbReference>
<gene>
    <name evidence="3" type="ORF">UFOPK1683_00373</name>
</gene>
<feature type="domain" description="WYL" evidence="1">
    <location>
        <begin position="148"/>
        <end position="215"/>
    </location>
</feature>
<dbReference type="Pfam" id="PF13280">
    <property type="entry name" value="WYL"/>
    <property type="match status" value="1"/>
</dbReference>
<organism evidence="3">
    <name type="scientific">freshwater metagenome</name>
    <dbReference type="NCBI Taxonomy" id="449393"/>
    <lineage>
        <taxon>unclassified sequences</taxon>
        <taxon>metagenomes</taxon>
        <taxon>ecological metagenomes</taxon>
    </lineage>
</organism>
<evidence type="ECO:0000259" key="2">
    <source>
        <dbReference type="Pfam" id="PF19187"/>
    </source>
</evidence>
<dbReference type="PROSITE" id="PS52050">
    <property type="entry name" value="WYL"/>
    <property type="match status" value="1"/>
</dbReference>
<dbReference type="PIRSF" id="PIRSF016838">
    <property type="entry name" value="PafC"/>
    <property type="match status" value="1"/>
</dbReference>
<reference evidence="3" key="1">
    <citation type="submission" date="2020-05" db="EMBL/GenBank/DDBJ databases">
        <authorList>
            <person name="Chiriac C."/>
            <person name="Salcher M."/>
            <person name="Ghai R."/>
            <person name="Kavagutti S V."/>
        </authorList>
    </citation>
    <scope>NUCLEOTIDE SEQUENCE</scope>
</reference>
<dbReference type="InterPro" id="IPR028349">
    <property type="entry name" value="PafC-like"/>
</dbReference>
<dbReference type="PANTHER" id="PTHR34580">
    <property type="match status" value="1"/>
</dbReference>
<sequence>MLKKSAPLLEVERLLDLVPFLSVNPYISLKELSIEFGVSEREMSNELIALSMCGLPRYTPYELIDVSIESGYVSISNHETLDIPRALSTGELTAFLLGLNLIRDSLLNSPADGASSASKVAQVDSLISRLKGLLDTPIDVALDTSSHFLSEIEKAINRRGTLLIRYLSSSDDAAKDREIHPLTLTREGQHIYLSAFCKNSQAHRSFRLDRIEALTPVKGEINENFSEQIKKLEQAKGEEEATAPTKVKLKIKRNKRRYAELLNIESIPASGLVEIEVYSQAWLVRAISAARGEIEIVAGAEIAALIGARASQILSLYRS</sequence>
<evidence type="ECO:0000259" key="1">
    <source>
        <dbReference type="Pfam" id="PF13280"/>
    </source>
</evidence>
<evidence type="ECO:0000313" key="3">
    <source>
        <dbReference type="EMBL" id="CAB4565474.1"/>
    </source>
</evidence>
<accession>A0A6J6DQK0</accession>
<dbReference type="EMBL" id="CAEZTL010000022">
    <property type="protein sequence ID" value="CAB4565474.1"/>
    <property type="molecule type" value="Genomic_DNA"/>
</dbReference>
<dbReference type="AlphaFoldDB" id="A0A6J6DQK0"/>
<proteinExistence type="predicted"/>